<gene>
    <name evidence="3" type="ORF">GCM10007112_01550</name>
    <name evidence="2" type="ORF">Vsou_11520</name>
</gene>
<organism evidence="3 4">
    <name type="scientific">Vulcanisaeta souniana JCM 11219</name>
    <dbReference type="NCBI Taxonomy" id="1293586"/>
    <lineage>
        <taxon>Archaea</taxon>
        <taxon>Thermoproteota</taxon>
        <taxon>Thermoprotei</taxon>
        <taxon>Thermoproteales</taxon>
        <taxon>Thermoproteaceae</taxon>
        <taxon>Vulcanisaeta</taxon>
    </lineage>
</organism>
<dbReference type="EMBL" id="AP026830">
    <property type="protein sequence ID" value="BDR92059.1"/>
    <property type="molecule type" value="Genomic_DNA"/>
</dbReference>
<evidence type="ECO:0000313" key="2">
    <source>
        <dbReference type="EMBL" id="BDR92059.1"/>
    </source>
</evidence>
<evidence type="ECO:0000313" key="3">
    <source>
        <dbReference type="EMBL" id="GGI68188.1"/>
    </source>
</evidence>
<dbReference type="GeneID" id="76206698"/>
<evidence type="ECO:0000313" key="4">
    <source>
        <dbReference type="Proteomes" id="UP000657075"/>
    </source>
</evidence>
<dbReference type="Proteomes" id="UP001060771">
    <property type="component" value="Chromosome"/>
</dbReference>
<keyword evidence="5" id="KW-1185">Reference proteome</keyword>
<evidence type="ECO:0000256" key="1">
    <source>
        <dbReference type="SAM" id="Phobius"/>
    </source>
</evidence>
<keyword evidence="1" id="KW-0812">Transmembrane</keyword>
<protein>
    <submittedName>
        <fullName evidence="3">Uncharacterized protein</fullName>
    </submittedName>
</protein>
<dbReference type="OrthoDB" id="29044at2157"/>
<reference evidence="3" key="2">
    <citation type="submission" date="2020-09" db="EMBL/GenBank/DDBJ databases">
        <authorList>
            <person name="Sun Q."/>
            <person name="Ohkuma M."/>
        </authorList>
    </citation>
    <scope>NUCLEOTIDE SEQUENCE</scope>
    <source>
        <strain evidence="3">JCM 11219</strain>
    </source>
</reference>
<evidence type="ECO:0000313" key="5">
    <source>
        <dbReference type="Proteomes" id="UP001060771"/>
    </source>
</evidence>
<proteinExistence type="predicted"/>
<dbReference type="Proteomes" id="UP000657075">
    <property type="component" value="Unassembled WGS sequence"/>
</dbReference>
<keyword evidence="1" id="KW-1133">Transmembrane helix</keyword>
<reference evidence="5" key="3">
    <citation type="submission" date="2022-09" db="EMBL/GenBank/DDBJ databases">
        <title>Complete genome sequence of Vulcanisaeta souniana.</title>
        <authorList>
            <person name="Kato S."/>
            <person name="Itoh T."/>
            <person name="Ohkuma M."/>
        </authorList>
    </citation>
    <scope>NUCLEOTIDE SEQUENCE [LARGE SCALE GENOMIC DNA]</scope>
    <source>
        <strain evidence="5">JCM 11219</strain>
    </source>
</reference>
<feature type="transmembrane region" description="Helical" evidence="1">
    <location>
        <begin position="6"/>
        <end position="27"/>
    </location>
</feature>
<dbReference type="EMBL" id="BMNM01000001">
    <property type="protein sequence ID" value="GGI68188.1"/>
    <property type="molecule type" value="Genomic_DNA"/>
</dbReference>
<dbReference type="RefSeq" id="WP_054843143.1">
    <property type="nucleotide sequence ID" value="NZ_AP026830.1"/>
</dbReference>
<accession>A0A830E3Y8</accession>
<keyword evidence="1" id="KW-0472">Membrane</keyword>
<name>A0A830E3Y8_9CREN</name>
<reference evidence="2" key="4">
    <citation type="journal article" date="2023" name="Microbiol. Resour. Announc.">
        <title>Complete Genome Sequence of Vulcanisaeta souniana Strain IC-059, a Hyperthermophilic Archaeon Isolated from Hot Spring Water in Japan.</title>
        <authorList>
            <person name="Kato S."/>
            <person name="Itoh T."/>
            <person name="Wu L."/>
            <person name="Ma J."/>
            <person name="Ohkuma M."/>
        </authorList>
    </citation>
    <scope>NUCLEOTIDE SEQUENCE</scope>
    <source>
        <strain evidence="2">JCM 11219</strain>
    </source>
</reference>
<dbReference type="AlphaFoldDB" id="A0A830E3Y8"/>
<sequence length="123" mass="13596">MAFEIIDLVVSIIILILGFSVFTALVNDYRVVITVSRVIRKKVKVSAFRELALPIYPSLMKIEIINARSLTEGIDVEVHGNTIKIINNKGIIGDSDVRIIIDAVVTGRLGDYPVRGMVVLSPY</sequence>
<reference evidence="3" key="1">
    <citation type="journal article" date="2014" name="Int. J. Syst. Evol. Microbiol.">
        <title>Complete genome sequence of Corynebacterium casei LMG S-19264T (=DSM 44701T), isolated from a smear-ripened cheese.</title>
        <authorList>
            <consortium name="US DOE Joint Genome Institute (JGI-PGF)"/>
            <person name="Walter F."/>
            <person name="Albersmeier A."/>
            <person name="Kalinowski J."/>
            <person name="Ruckert C."/>
        </authorList>
    </citation>
    <scope>NUCLEOTIDE SEQUENCE</scope>
    <source>
        <strain evidence="3">JCM 11219</strain>
    </source>
</reference>